<evidence type="ECO:0000256" key="2">
    <source>
        <dbReference type="SAM" id="SignalP"/>
    </source>
</evidence>
<dbReference type="InterPro" id="IPR036179">
    <property type="entry name" value="Ig-like_dom_sf"/>
</dbReference>
<evidence type="ECO:0000259" key="3">
    <source>
        <dbReference type="PROSITE" id="PS50835"/>
    </source>
</evidence>
<dbReference type="AlphaFoldDB" id="A0ABD2GEB1"/>
<feature type="domain" description="Ig-like" evidence="3">
    <location>
        <begin position="27"/>
        <end position="103"/>
    </location>
</feature>
<dbReference type="Proteomes" id="UP001619887">
    <property type="component" value="Unassembled WGS sequence"/>
</dbReference>
<feature type="transmembrane region" description="Helical" evidence="1">
    <location>
        <begin position="217"/>
        <end position="240"/>
    </location>
</feature>
<dbReference type="InterPro" id="IPR013783">
    <property type="entry name" value="Ig-like_fold"/>
</dbReference>
<dbReference type="SMART" id="SM00409">
    <property type="entry name" value="IG"/>
    <property type="match status" value="1"/>
</dbReference>
<reference evidence="4 5" key="2">
    <citation type="journal article" date="2024" name="G3 (Bethesda)">
        <title>The genome of the cryopelagic Antarctic bald notothen, Trematomus borchgrevinki.</title>
        <authorList>
            <person name="Rayamajhi N."/>
            <person name="Rivera-Colon A.G."/>
            <person name="Minhas B.F."/>
            <person name="Cheng C.C."/>
            <person name="Catchen J.M."/>
        </authorList>
    </citation>
    <scope>NUCLEOTIDE SEQUENCE [LARGE SCALE GENOMIC DNA]</scope>
    <source>
        <strain evidence="4">AGRC-2024</strain>
    </source>
</reference>
<dbReference type="SUPFAM" id="SSF48726">
    <property type="entry name" value="Immunoglobulin"/>
    <property type="match status" value="2"/>
</dbReference>
<dbReference type="Pfam" id="PF07686">
    <property type="entry name" value="V-set"/>
    <property type="match status" value="1"/>
</dbReference>
<dbReference type="InterPro" id="IPR003599">
    <property type="entry name" value="Ig_sub"/>
</dbReference>
<dbReference type="EMBL" id="JBIYXZ010002079">
    <property type="protein sequence ID" value="KAL3052126.1"/>
    <property type="molecule type" value="Genomic_DNA"/>
</dbReference>
<dbReference type="Gene3D" id="2.60.40.10">
    <property type="entry name" value="Immunoglobulins"/>
    <property type="match status" value="2"/>
</dbReference>
<accession>A0ABD2GEB1</accession>
<dbReference type="InterPro" id="IPR007110">
    <property type="entry name" value="Ig-like_dom"/>
</dbReference>
<keyword evidence="5" id="KW-1185">Reference proteome</keyword>
<sequence length="328" mass="36522">MAEIRWIQMMFLLLQITGVATQQRFIVKEGVEVTLPCNNAMGNCENTTWLFNNLTRESTTMLTGGGLIHKGAKAKADRLRVTEECSLGIKKVTEEDAGHYTCRKFRSGEQPQYQDSRVYLSVVNMTEHQGNDEVTLHCSVKTYERCELSVKWLLQGQDVVKDHREIKTSQSSCSASVTFPTSLYSYTSRLKLFTCEVTDKNPREVQVFLFSPQSSGVWLYIVVAVGLAALLIIVVAVVGWRKSKANKTQMDDHIMLTSNPAVTQSAPESCQDTAEPEDGVFYASISHTKNTNSQDQVPVGEDQVTYSTVKAPPSDADNLYATVDKPTK</sequence>
<evidence type="ECO:0000313" key="5">
    <source>
        <dbReference type="Proteomes" id="UP001619887"/>
    </source>
</evidence>
<dbReference type="PANTHER" id="PTHR11422">
    <property type="entry name" value="T-CELL SURFACE GLYCOPROTEIN CD4"/>
    <property type="match status" value="1"/>
</dbReference>
<comment type="caution">
    <text evidence="4">The sequence shown here is derived from an EMBL/GenBank/DDBJ whole genome shotgun (WGS) entry which is preliminary data.</text>
</comment>
<dbReference type="PROSITE" id="PS50835">
    <property type="entry name" value="IG_LIKE"/>
    <property type="match status" value="2"/>
</dbReference>
<feature type="signal peptide" evidence="2">
    <location>
        <begin position="1"/>
        <end position="21"/>
    </location>
</feature>
<keyword evidence="1" id="KW-1133">Transmembrane helix</keyword>
<evidence type="ECO:0000256" key="1">
    <source>
        <dbReference type="SAM" id="Phobius"/>
    </source>
</evidence>
<feature type="domain" description="Ig-like" evidence="3">
    <location>
        <begin position="111"/>
        <end position="206"/>
    </location>
</feature>
<gene>
    <name evidence="4" type="ORF">OYC64_004809</name>
</gene>
<protein>
    <recommendedName>
        <fullName evidence="3">Ig-like domain-containing protein</fullName>
    </recommendedName>
</protein>
<organism evidence="4 5">
    <name type="scientific">Pagothenia borchgrevinki</name>
    <name type="common">Bald rockcod</name>
    <name type="synonym">Trematomus borchgrevinki</name>
    <dbReference type="NCBI Taxonomy" id="8213"/>
    <lineage>
        <taxon>Eukaryota</taxon>
        <taxon>Metazoa</taxon>
        <taxon>Chordata</taxon>
        <taxon>Craniata</taxon>
        <taxon>Vertebrata</taxon>
        <taxon>Euteleostomi</taxon>
        <taxon>Actinopterygii</taxon>
        <taxon>Neopterygii</taxon>
        <taxon>Teleostei</taxon>
        <taxon>Neoteleostei</taxon>
        <taxon>Acanthomorphata</taxon>
        <taxon>Eupercaria</taxon>
        <taxon>Perciformes</taxon>
        <taxon>Notothenioidei</taxon>
        <taxon>Nototheniidae</taxon>
        <taxon>Pagothenia</taxon>
    </lineage>
</organism>
<proteinExistence type="predicted"/>
<evidence type="ECO:0000313" key="4">
    <source>
        <dbReference type="EMBL" id="KAL3052126.1"/>
    </source>
</evidence>
<feature type="chain" id="PRO_5044892519" description="Ig-like domain-containing protein" evidence="2">
    <location>
        <begin position="22"/>
        <end position="328"/>
    </location>
</feature>
<dbReference type="PANTHER" id="PTHR11422:SF5">
    <property type="entry name" value="DIVERSE IMMUNOGLOBULIN DOMAIN-CONTAINING PROTEIN 1.1 ISOFORM X1-RELATED"/>
    <property type="match status" value="1"/>
</dbReference>
<reference evidence="4 5" key="1">
    <citation type="journal article" date="2022" name="G3 (Bethesda)">
        <title>Evaluating Illumina-, Nanopore-, and PacBio-based genome assembly strategies with the bald notothen, Trematomus borchgrevinki.</title>
        <authorList>
            <person name="Rayamajhi N."/>
            <person name="Cheng C.C."/>
            <person name="Catchen J.M."/>
        </authorList>
    </citation>
    <scope>NUCLEOTIDE SEQUENCE [LARGE SCALE GENOMIC DNA]</scope>
    <source>
        <strain evidence="4">AGRC-2024</strain>
    </source>
</reference>
<keyword evidence="1" id="KW-0472">Membrane</keyword>
<dbReference type="InterPro" id="IPR013106">
    <property type="entry name" value="Ig_V-set"/>
</dbReference>
<keyword evidence="1" id="KW-0812">Transmembrane</keyword>
<dbReference type="InterPro" id="IPR003597">
    <property type="entry name" value="Ig_C1-set"/>
</dbReference>
<name>A0ABD2GEB1_PAGBO</name>
<dbReference type="Pfam" id="PF07654">
    <property type="entry name" value="C1-set"/>
    <property type="match status" value="1"/>
</dbReference>
<keyword evidence="2" id="KW-0732">Signal</keyword>